<dbReference type="Proteomes" id="UP001326613">
    <property type="component" value="Plasmid unnamed1"/>
</dbReference>
<keyword evidence="1" id="KW-1133">Transmembrane helix</keyword>
<evidence type="ECO:0000313" key="2">
    <source>
        <dbReference type="EMBL" id="WPY01467.1"/>
    </source>
</evidence>
<name>A0ABZ0UWI8_9RICK</name>
<keyword evidence="3" id="KW-1185">Reference proteome</keyword>
<dbReference type="RefSeq" id="WP_323738943.1">
    <property type="nucleotide sequence ID" value="NZ_CP112933.1"/>
</dbReference>
<dbReference type="EMBL" id="CP112933">
    <property type="protein sequence ID" value="WPY01467.1"/>
    <property type="molecule type" value="Genomic_DNA"/>
</dbReference>
<reference evidence="2 3" key="1">
    <citation type="submission" date="2022-10" db="EMBL/GenBank/DDBJ databases">
        <title>Host association and intracellularity evolved multiple times independently in the Rickettsiales.</title>
        <authorList>
            <person name="Castelli M."/>
            <person name="Nardi T."/>
            <person name="Gammuto L."/>
            <person name="Bellinzona G."/>
            <person name="Sabaneyeva E."/>
            <person name="Potekhin A."/>
            <person name="Serra V."/>
            <person name="Petroni G."/>
            <person name="Sassera D."/>
        </authorList>
    </citation>
    <scope>NUCLEOTIDE SEQUENCE [LARGE SCALE GENOMIC DNA]</scope>
    <source>
        <strain evidence="2 3">Kr 154-4</strain>
        <plasmid evidence="2 3">unnamed1</plasmid>
    </source>
</reference>
<evidence type="ECO:0000256" key="1">
    <source>
        <dbReference type="SAM" id="Phobius"/>
    </source>
</evidence>
<sequence length="72" mass="8248">MIPYLVSLAKPLGAFFVGIIGFLLVKKNQELKQENKEINKIIDIQQKVIDAKEENKNTTADDVIKLMQQDKF</sequence>
<gene>
    <name evidence="2" type="ORF">Trichorick_01380</name>
</gene>
<protein>
    <submittedName>
        <fullName evidence="2">Uncharacterized protein</fullName>
    </submittedName>
</protein>
<feature type="transmembrane region" description="Helical" evidence="1">
    <location>
        <begin position="6"/>
        <end position="25"/>
    </location>
</feature>
<geneLocation type="plasmid" evidence="2 3">
    <name>unnamed1</name>
</geneLocation>
<keyword evidence="1" id="KW-0812">Transmembrane</keyword>
<keyword evidence="1" id="KW-0472">Membrane</keyword>
<evidence type="ECO:0000313" key="3">
    <source>
        <dbReference type="Proteomes" id="UP001326613"/>
    </source>
</evidence>
<keyword evidence="2" id="KW-0614">Plasmid</keyword>
<organism evidence="2 3">
    <name type="scientific">Candidatus Trichorickettsia mobilis</name>
    <dbReference type="NCBI Taxonomy" id="1346319"/>
    <lineage>
        <taxon>Bacteria</taxon>
        <taxon>Pseudomonadati</taxon>
        <taxon>Pseudomonadota</taxon>
        <taxon>Alphaproteobacteria</taxon>
        <taxon>Rickettsiales</taxon>
        <taxon>Rickettsiaceae</taxon>
        <taxon>Rickettsieae</taxon>
        <taxon>Candidatus Trichorickettsia</taxon>
    </lineage>
</organism>
<accession>A0ABZ0UWI8</accession>
<proteinExistence type="predicted"/>